<dbReference type="Gene3D" id="4.10.60.10">
    <property type="entry name" value="Zinc finger, CCHC-type"/>
    <property type="match status" value="1"/>
</dbReference>
<keyword evidence="1" id="KW-0862">Zinc</keyword>
<feature type="compositionally biased region" description="Basic residues" evidence="2">
    <location>
        <begin position="38"/>
        <end position="66"/>
    </location>
</feature>
<sequence>MDMPLTELMNELQNVESGLKAKGYAYAGIGSSSDSKLKGKGGKKMKRANKKQGSNKKTKAGRKSKGKCFNCGEKGHWKKDCPKALAKKKQSAGASGEQKTQ</sequence>
<dbReference type="Pfam" id="PF00098">
    <property type="entry name" value="zf-CCHC"/>
    <property type="match status" value="1"/>
</dbReference>
<keyword evidence="1" id="KW-0479">Metal-binding</keyword>
<name>A0ABD1QDK9_9LAMI</name>
<evidence type="ECO:0000256" key="2">
    <source>
        <dbReference type="SAM" id="MobiDB-lite"/>
    </source>
</evidence>
<reference evidence="5" key="1">
    <citation type="submission" date="2024-07" db="EMBL/GenBank/DDBJ databases">
        <title>Two chromosome-level genome assemblies of Korean endemic species Abeliophyllum distichum and Forsythia ovata (Oleaceae).</title>
        <authorList>
            <person name="Jang H."/>
        </authorList>
    </citation>
    <scope>NUCLEOTIDE SEQUENCE [LARGE SCALE GENOMIC DNA]</scope>
</reference>
<keyword evidence="5" id="KW-1185">Reference proteome</keyword>
<dbReference type="InterPro" id="IPR001878">
    <property type="entry name" value="Znf_CCHC"/>
</dbReference>
<evidence type="ECO:0000313" key="5">
    <source>
        <dbReference type="Proteomes" id="UP001604336"/>
    </source>
</evidence>
<organism evidence="4 5">
    <name type="scientific">Abeliophyllum distichum</name>
    <dbReference type="NCBI Taxonomy" id="126358"/>
    <lineage>
        <taxon>Eukaryota</taxon>
        <taxon>Viridiplantae</taxon>
        <taxon>Streptophyta</taxon>
        <taxon>Embryophyta</taxon>
        <taxon>Tracheophyta</taxon>
        <taxon>Spermatophyta</taxon>
        <taxon>Magnoliopsida</taxon>
        <taxon>eudicotyledons</taxon>
        <taxon>Gunneridae</taxon>
        <taxon>Pentapetalae</taxon>
        <taxon>asterids</taxon>
        <taxon>lamiids</taxon>
        <taxon>Lamiales</taxon>
        <taxon>Oleaceae</taxon>
        <taxon>Forsythieae</taxon>
        <taxon>Abeliophyllum</taxon>
    </lineage>
</organism>
<feature type="domain" description="CCHC-type" evidence="3">
    <location>
        <begin position="67"/>
        <end position="83"/>
    </location>
</feature>
<gene>
    <name evidence="4" type="ORF">Adt_35038</name>
</gene>
<dbReference type="PROSITE" id="PS50158">
    <property type="entry name" value="ZF_CCHC"/>
    <property type="match status" value="1"/>
</dbReference>
<dbReference type="SUPFAM" id="SSF57756">
    <property type="entry name" value="Retrovirus zinc finger-like domains"/>
    <property type="match status" value="1"/>
</dbReference>
<dbReference type="SMART" id="SM00343">
    <property type="entry name" value="ZnF_C2HC"/>
    <property type="match status" value="1"/>
</dbReference>
<dbReference type="AlphaFoldDB" id="A0ABD1QDK9"/>
<dbReference type="InterPro" id="IPR036875">
    <property type="entry name" value="Znf_CCHC_sf"/>
</dbReference>
<feature type="region of interest" description="Disordered" evidence="2">
    <location>
        <begin position="27"/>
        <end position="101"/>
    </location>
</feature>
<keyword evidence="1" id="KW-0863">Zinc-finger</keyword>
<protein>
    <recommendedName>
        <fullName evidence="3">CCHC-type domain-containing protein</fullName>
    </recommendedName>
</protein>
<proteinExistence type="predicted"/>
<dbReference type="GO" id="GO:0008270">
    <property type="term" value="F:zinc ion binding"/>
    <property type="evidence" value="ECO:0007669"/>
    <property type="project" value="UniProtKB-KW"/>
</dbReference>
<comment type="caution">
    <text evidence="4">The sequence shown here is derived from an EMBL/GenBank/DDBJ whole genome shotgun (WGS) entry which is preliminary data.</text>
</comment>
<evidence type="ECO:0000256" key="1">
    <source>
        <dbReference type="PROSITE-ProRule" id="PRU00047"/>
    </source>
</evidence>
<feature type="compositionally biased region" description="Basic and acidic residues" evidence="2">
    <location>
        <begin position="73"/>
        <end position="82"/>
    </location>
</feature>
<accession>A0ABD1QDK9</accession>
<evidence type="ECO:0000259" key="3">
    <source>
        <dbReference type="PROSITE" id="PS50158"/>
    </source>
</evidence>
<dbReference type="EMBL" id="JBFOLK010000011">
    <property type="protein sequence ID" value="KAL2474302.1"/>
    <property type="molecule type" value="Genomic_DNA"/>
</dbReference>
<evidence type="ECO:0000313" key="4">
    <source>
        <dbReference type="EMBL" id="KAL2474302.1"/>
    </source>
</evidence>
<dbReference type="Proteomes" id="UP001604336">
    <property type="component" value="Unassembled WGS sequence"/>
</dbReference>